<protein>
    <submittedName>
        <fullName evidence="1">Uncharacterized protein</fullName>
    </submittedName>
</protein>
<dbReference type="EMBL" id="JAQAGZ010000021">
    <property type="protein sequence ID" value="MCZ8516150.1"/>
    <property type="molecule type" value="Genomic_DNA"/>
</dbReference>
<sequence>MYTNYPLPLRARRFFAASIDRVLAMIDSGEIVPYWIREALPDMKATIEKNGINN</sequence>
<gene>
    <name evidence="1" type="ORF">O9H85_27880</name>
</gene>
<organism evidence="1 2">
    <name type="scientific">Paenibacillus gyeongsangnamensis</name>
    <dbReference type="NCBI Taxonomy" id="3388067"/>
    <lineage>
        <taxon>Bacteria</taxon>
        <taxon>Bacillati</taxon>
        <taxon>Bacillota</taxon>
        <taxon>Bacilli</taxon>
        <taxon>Bacillales</taxon>
        <taxon>Paenibacillaceae</taxon>
        <taxon>Paenibacillus</taxon>
    </lineage>
</organism>
<name>A0ABT4QGY4_9BACL</name>
<accession>A0ABT4QGY4</accession>
<proteinExistence type="predicted"/>
<evidence type="ECO:0000313" key="1">
    <source>
        <dbReference type="EMBL" id="MCZ8516150.1"/>
    </source>
</evidence>
<dbReference type="Proteomes" id="UP001527882">
    <property type="component" value="Unassembled WGS sequence"/>
</dbReference>
<reference evidence="1 2" key="1">
    <citation type="submission" date="2022-12" db="EMBL/GenBank/DDBJ databases">
        <title>Draft genome sequence of Paenibacillus sp. dW9.</title>
        <authorList>
            <person name="Choi E.-W."/>
            <person name="Kim D.-U."/>
        </authorList>
    </citation>
    <scope>NUCLEOTIDE SEQUENCE [LARGE SCALE GENOMIC DNA]</scope>
    <source>
        <strain evidence="2">dW9</strain>
    </source>
</reference>
<keyword evidence="2" id="KW-1185">Reference proteome</keyword>
<evidence type="ECO:0000313" key="2">
    <source>
        <dbReference type="Proteomes" id="UP001527882"/>
    </source>
</evidence>
<dbReference type="RefSeq" id="WP_269884678.1">
    <property type="nucleotide sequence ID" value="NZ_JAQAGZ010000021.1"/>
</dbReference>
<comment type="caution">
    <text evidence="1">The sequence shown here is derived from an EMBL/GenBank/DDBJ whole genome shotgun (WGS) entry which is preliminary data.</text>
</comment>